<proteinExistence type="inferred from homology"/>
<comment type="caution">
    <text evidence="10">The sequence shown here is derived from an EMBL/GenBank/DDBJ whole genome shotgun (WGS) entry which is preliminary data.</text>
</comment>
<evidence type="ECO:0000256" key="8">
    <source>
        <dbReference type="HAMAP-Rule" id="MF_00265"/>
    </source>
</evidence>
<keyword evidence="2 8" id="KW-1277">Toxin-antitoxin system</keyword>
<gene>
    <name evidence="8" type="primary">vapC</name>
    <name evidence="10" type="ORF">GCM10009811_29990</name>
</gene>
<keyword evidence="8" id="KW-0800">Toxin</keyword>
<sequence length="131" mass="13790">MVIDTSAVIAILLGEPGADRLLGAVSAAPDRLMSSASLVECGLVLQGRLGAGAESLVYALCAAQEITILPLTTEQARMAIAAHSRFGRGSGSRARLNFGDCCTYALAKATHQELLFVGDDFTHTDLNWAPW</sequence>
<feature type="binding site" evidence="8">
    <location>
        <position position="4"/>
    </location>
    <ligand>
        <name>Mg(2+)</name>
        <dbReference type="ChEBI" id="CHEBI:18420"/>
    </ligand>
</feature>
<evidence type="ECO:0000256" key="4">
    <source>
        <dbReference type="ARBA" id="ARBA00022723"/>
    </source>
</evidence>
<dbReference type="PANTHER" id="PTHR33653">
    <property type="entry name" value="RIBONUCLEASE VAPC2"/>
    <property type="match status" value="1"/>
</dbReference>
<keyword evidence="11" id="KW-1185">Reference proteome</keyword>
<dbReference type="PANTHER" id="PTHR33653:SF1">
    <property type="entry name" value="RIBONUCLEASE VAPC2"/>
    <property type="match status" value="1"/>
</dbReference>
<evidence type="ECO:0000313" key="11">
    <source>
        <dbReference type="Proteomes" id="UP001499938"/>
    </source>
</evidence>
<evidence type="ECO:0000256" key="5">
    <source>
        <dbReference type="ARBA" id="ARBA00022801"/>
    </source>
</evidence>
<name>A0ABP4Y5D0_9MICO</name>
<dbReference type="InterPro" id="IPR029060">
    <property type="entry name" value="PIN-like_dom_sf"/>
</dbReference>
<comment type="cofactor">
    <cofactor evidence="1 8">
        <name>Mg(2+)</name>
        <dbReference type="ChEBI" id="CHEBI:18420"/>
    </cofactor>
</comment>
<dbReference type="CDD" id="cd09871">
    <property type="entry name" value="PIN_MtVapC28-VapC30-like"/>
    <property type="match status" value="1"/>
</dbReference>
<keyword evidence="5 8" id="KW-0378">Hydrolase</keyword>
<evidence type="ECO:0000256" key="1">
    <source>
        <dbReference type="ARBA" id="ARBA00001946"/>
    </source>
</evidence>
<keyword evidence="3 8" id="KW-0540">Nuclease</keyword>
<dbReference type="HAMAP" id="MF_00265">
    <property type="entry name" value="VapC_Nob1"/>
    <property type="match status" value="1"/>
</dbReference>
<reference evidence="11" key="1">
    <citation type="journal article" date="2019" name="Int. J. Syst. Evol. Microbiol.">
        <title>The Global Catalogue of Microorganisms (GCM) 10K type strain sequencing project: providing services to taxonomists for standard genome sequencing and annotation.</title>
        <authorList>
            <consortium name="The Broad Institute Genomics Platform"/>
            <consortium name="The Broad Institute Genome Sequencing Center for Infectious Disease"/>
            <person name="Wu L."/>
            <person name="Ma J."/>
        </authorList>
    </citation>
    <scope>NUCLEOTIDE SEQUENCE [LARGE SCALE GENOMIC DNA]</scope>
    <source>
        <strain evidence="11">JCM 15592</strain>
    </source>
</reference>
<comment type="similarity">
    <text evidence="7 8">Belongs to the PINc/VapC protein family.</text>
</comment>
<evidence type="ECO:0000256" key="6">
    <source>
        <dbReference type="ARBA" id="ARBA00022842"/>
    </source>
</evidence>
<dbReference type="Gene3D" id="3.40.50.1010">
    <property type="entry name" value="5'-nuclease"/>
    <property type="match status" value="1"/>
</dbReference>
<keyword evidence="4 8" id="KW-0479">Metal-binding</keyword>
<dbReference type="EC" id="3.1.-.-" evidence="8"/>
<feature type="binding site" evidence="8">
    <location>
        <position position="100"/>
    </location>
    <ligand>
        <name>Mg(2+)</name>
        <dbReference type="ChEBI" id="CHEBI:18420"/>
    </ligand>
</feature>
<dbReference type="InterPro" id="IPR050556">
    <property type="entry name" value="Type_II_TA_system_RNase"/>
</dbReference>
<evidence type="ECO:0000313" key="10">
    <source>
        <dbReference type="EMBL" id="GAA1804402.1"/>
    </source>
</evidence>
<feature type="domain" description="PIN" evidence="9">
    <location>
        <begin position="1"/>
        <end position="125"/>
    </location>
</feature>
<evidence type="ECO:0000256" key="7">
    <source>
        <dbReference type="ARBA" id="ARBA00038093"/>
    </source>
</evidence>
<accession>A0ABP4Y5D0</accession>
<dbReference type="SUPFAM" id="SSF88723">
    <property type="entry name" value="PIN domain-like"/>
    <property type="match status" value="1"/>
</dbReference>
<protein>
    <recommendedName>
        <fullName evidence="8">Ribonuclease VapC</fullName>
        <shortName evidence="8">RNase VapC</shortName>
        <ecNumber evidence="8">3.1.-.-</ecNumber>
    </recommendedName>
    <alternativeName>
        <fullName evidence="8">Toxin VapC</fullName>
    </alternativeName>
</protein>
<dbReference type="EMBL" id="BAAAPO010000046">
    <property type="protein sequence ID" value="GAA1804402.1"/>
    <property type="molecule type" value="Genomic_DNA"/>
</dbReference>
<organism evidence="10 11">
    <name type="scientific">Nostocoides veronense</name>
    <dbReference type="NCBI Taxonomy" id="330836"/>
    <lineage>
        <taxon>Bacteria</taxon>
        <taxon>Bacillati</taxon>
        <taxon>Actinomycetota</taxon>
        <taxon>Actinomycetes</taxon>
        <taxon>Micrococcales</taxon>
        <taxon>Intrasporangiaceae</taxon>
        <taxon>Nostocoides</taxon>
    </lineage>
</organism>
<dbReference type="InterPro" id="IPR002716">
    <property type="entry name" value="PIN_dom"/>
</dbReference>
<dbReference type="Proteomes" id="UP001499938">
    <property type="component" value="Unassembled WGS sequence"/>
</dbReference>
<evidence type="ECO:0000259" key="9">
    <source>
        <dbReference type="Pfam" id="PF01850"/>
    </source>
</evidence>
<dbReference type="InterPro" id="IPR022907">
    <property type="entry name" value="VapC_family"/>
</dbReference>
<keyword evidence="6 8" id="KW-0460">Magnesium</keyword>
<dbReference type="RefSeq" id="WP_344087240.1">
    <property type="nucleotide sequence ID" value="NZ_BAAAPO010000046.1"/>
</dbReference>
<comment type="function">
    <text evidence="8">Toxic component of a toxin-antitoxin (TA) system. An RNase.</text>
</comment>
<evidence type="ECO:0000256" key="2">
    <source>
        <dbReference type="ARBA" id="ARBA00022649"/>
    </source>
</evidence>
<evidence type="ECO:0000256" key="3">
    <source>
        <dbReference type="ARBA" id="ARBA00022722"/>
    </source>
</evidence>
<dbReference type="Pfam" id="PF01850">
    <property type="entry name" value="PIN"/>
    <property type="match status" value="1"/>
</dbReference>